<accession>A0A8B6E882</accession>
<evidence type="ECO:0000313" key="4">
    <source>
        <dbReference type="Proteomes" id="UP000596742"/>
    </source>
</evidence>
<feature type="compositionally biased region" description="Basic and acidic residues" evidence="2">
    <location>
        <begin position="417"/>
        <end position="430"/>
    </location>
</feature>
<proteinExistence type="predicted"/>
<gene>
    <name evidence="3" type="ORF">MGAL_10B000692</name>
</gene>
<dbReference type="PANTHER" id="PTHR31702:SF2">
    <property type="entry name" value="TESTIS-EXPRESSED PROTEIN 33"/>
    <property type="match status" value="1"/>
</dbReference>
<dbReference type="InterPro" id="IPR029234">
    <property type="entry name" value="CIMIP4"/>
</dbReference>
<evidence type="ECO:0000256" key="2">
    <source>
        <dbReference type="SAM" id="MobiDB-lite"/>
    </source>
</evidence>
<sequence length="441" mass="50692">MAAVAVDQQPIDDPWRNGAAKRTAALPKHSLFGTALEVYDKEDIESIKRIDPKEHQKLLLERKKKEKLKLPDSLRSQLLSGSDEYVAKNRAEYQKLKALFNQTDNSIREAERDALSFRGGNQTYTNKSSRLSEEAAQLARRMNRVGLNDRSSYNYDKYGKERKLPAHQYSLIGDILRPGNDFAARREKTDIPIRAENTNNNMLQTAIGRQPTARGANSPRAAIELPPNIKHQYGTRVCDNLLSDEKVVKQTLEEQAKNRASGKQKDRVSITALEKQLKPEYEQLGNFMRQNVFPGYTIDHHTSTTKSVYTDDVHLRRNPDPDKWRYQRDELSSWSEHNILRDRMKKSWDQYLGSQPKAQVNWDRHAKAPPKPILKDPEKPKKPQQKPKNTKPKENKPNDSEFADIKFVTPPVTPPPEKVKLAPKAGKDSEFWDYYEQGGKK</sequence>
<dbReference type="OrthoDB" id="5977581at2759"/>
<dbReference type="PANTHER" id="PTHR31702">
    <property type="entry name" value="TESTIS-EXPRESSED PROTEIN 33"/>
    <property type="match status" value="1"/>
</dbReference>
<evidence type="ECO:0000256" key="1">
    <source>
        <dbReference type="SAM" id="Coils"/>
    </source>
</evidence>
<feature type="region of interest" description="Disordered" evidence="2">
    <location>
        <begin position="355"/>
        <end position="441"/>
    </location>
</feature>
<keyword evidence="4" id="KW-1185">Reference proteome</keyword>
<evidence type="ECO:0000313" key="3">
    <source>
        <dbReference type="EMBL" id="VDI30168.1"/>
    </source>
</evidence>
<dbReference type="AlphaFoldDB" id="A0A8B6E882"/>
<feature type="coiled-coil region" evidence="1">
    <location>
        <begin position="93"/>
        <end position="141"/>
    </location>
</feature>
<dbReference type="EMBL" id="UYJE01004663">
    <property type="protein sequence ID" value="VDI30168.1"/>
    <property type="molecule type" value="Genomic_DNA"/>
</dbReference>
<comment type="caution">
    <text evidence="3">The sequence shown here is derived from an EMBL/GenBank/DDBJ whole genome shotgun (WGS) entry which is preliminary data.</text>
</comment>
<protein>
    <submittedName>
        <fullName evidence="3">Uncharacterized protein</fullName>
    </submittedName>
</protein>
<organism evidence="3 4">
    <name type="scientific">Mytilus galloprovincialis</name>
    <name type="common">Mediterranean mussel</name>
    <dbReference type="NCBI Taxonomy" id="29158"/>
    <lineage>
        <taxon>Eukaryota</taxon>
        <taxon>Metazoa</taxon>
        <taxon>Spiralia</taxon>
        <taxon>Lophotrochozoa</taxon>
        <taxon>Mollusca</taxon>
        <taxon>Bivalvia</taxon>
        <taxon>Autobranchia</taxon>
        <taxon>Pteriomorphia</taxon>
        <taxon>Mytilida</taxon>
        <taxon>Mytiloidea</taxon>
        <taxon>Mytilidae</taxon>
        <taxon>Mytilinae</taxon>
        <taxon>Mytilus</taxon>
    </lineage>
</organism>
<dbReference type="Pfam" id="PF15400">
    <property type="entry name" value="TEX33"/>
    <property type="match status" value="1"/>
</dbReference>
<name>A0A8B6E882_MYTGA</name>
<keyword evidence="1" id="KW-0175">Coiled coil</keyword>
<dbReference type="Proteomes" id="UP000596742">
    <property type="component" value="Unassembled WGS sequence"/>
</dbReference>
<reference evidence="3" key="1">
    <citation type="submission" date="2018-11" db="EMBL/GenBank/DDBJ databases">
        <authorList>
            <person name="Alioto T."/>
            <person name="Alioto T."/>
        </authorList>
    </citation>
    <scope>NUCLEOTIDE SEQUENCE</scope>
</reference>